<evidence type="ECO:0000313" key="1">
    <source>
        <dbReference type="EMBL" id="ODA14542.1"/>
    </source>
</evidence>
<comment type="caution">
    <text evidence="1">The sequence shown here is derived from an EMBL/GenBank/DDBJ whole genome shotgun (WGS) entry which is preliminary data.</text>
</comment>
<dbReference type="RefSeq" id="WP_068885681.1">
    <property type="nucleotide sequence ID" value="NZ_CBCRUU010000011.1"/>
</dbReference>
<dbReference type="OrthoDB" id="9809039at2"/>
<reference evidence="1 2" key="1">
    <citation type="submission" date="2016-07" db="EMBL/GenBank/DDBJ databases">
        <title>Acinetobacter sp. ANC 4603.</title>
        <authorList>
            <person name="Radolfova-Krizova L."/>
            <person name="Nemec A."/>
        </authorList>
    </citation>
    <scope>NUCLEOTIDE SEQUENCE [LARGE SCALE GENOMIC DNA]</scope>
    <source>
        <strain evidence="1 2">ANC 4603</strain>
    </source>
</reference>
<dbReference type="Proteomes" id="UP000186553">
    <property type="component" value="Unassembled WGS sequence"/>
</dbReference>
<evidence type="ECO:0000313" key="2">
    <source>
        <dbReference type="Proteomes" id="UP000186553"/>
    </source>
</evidence>
<keyword evidence="2" id="KW-1185">Reference proteome</keyword>
<proteinExistence type="predicted"/>
<protein>
    <submittedName>
        <fullName evidence="1">Uncharacterized protein</fullName>
    </submittedName>
</protein>
<organism evidence="1 2">
    <name type="scientific">Acinetobacter celticus</name>
    <dbReference type="NCBI Taxonomy" id="1891224"/>
    <lineage>
        <taxon>Bacteria</taxon>
        <taxon>Pseudomonadati</taxon>
        <taxon>Pseudomonadota</taxon>
        <taxon>Gammaproteobacteria</taxon>
        <taxon>Moraxellales</taxon>
        <taxon>Moraxellaceae</taxon>
        <taxon>Acinetobacter</taxon>
    </lineage>
</organism>
<accession>A0A1C3D0F1</accession>
<name>A0A1C3D0F1_9GAMM</name>
<sequence length="266" mass="30951">MSFEQLYYDNNTDRYQLTQKKKFGESSTTQTLNTYDSQQLIQILEFSWDMTYGAKGEHRSTRTGGKISRKNLNKFGDVIIGKLGELAFYNIFKQRPLIKEISPLDFECYGLTMWDDADFTIRNIYNHTFQIAVKTTKHIGNLLLLETDDWIIQNGKAIYVPNQQSNNVGHFDYLFFARVKSEINLLIQNDVYNNYSDSELKSYFFKSIKNMHILTEIVGYISNQDLVYIIENKYILPQGSLFGAIIQGMDASNYYVQSGCLRQIKK</sequence>
<dbReference type="EMBL" id="MBDL01000001">
    <property type="protein sequence ID" value="ODA14542.1"/>
    <property type="molecule type" value="Genomic_DNA"/>
</dbReference>
<gene>
    <name evidence="1" type="ORF">BBP83_01705</name>
</gene>
<dbReference type="AlphaFoldDB" id="A0A1C3D0F1"/>